<comment type="caution">
    <text evidence="2">The sequence shown here is derived from an EMBL/GenBank/DDBJ whole genome shotgun (WGS) entry which is preliminary data.</text>
</comment>
<sequence length="289" mass="32291">MAVRANSHLGDPPPDTEDGDDAQPNPIPDASYCYWGFVHSAKESLSCGRTFYFDPRGDLILSVGEAEDEVNDFVVCSRTVARGSKVLNTMLFGGFAESTASAAASDGSWTVKLPDDQMDPFFLVLTILHGNYQLVPQTLEEDELYELLVVTEKYDMTHILRPWAKRWFDQLAIDGIPHFQDRPRVMWIAWELGNEDVFCKIAKELMLSSCVDDTGQLLAGDGVPLCLSPFHEPPSALVNRKVYGHHDCDPWTKIQKELESLVENVPAPVTQIHLDHLRDQAIKTGFGQT</sequence>
<accession>A0A4R8QI91</accession>
<organism evidence="2 3">
    <name type="scientific">Colletotrichum spinosum</name>
    <dbReference type="NCBI Taxonomy" id="1347390"/>
    <lineage>
        <taxon>Eukaryota</taxon>
        <taxon>Fungi</taxon>
        <taxon>Dikarya</taxon>
        <taxon>Ascomycota</taxon>
        <taxon>Pezizomycotina</taxon>
        <taxon>Sordariomycetes</taxon>
        <taxon>Hypocreomycetidae</taxon>
        <taxon>Glomerellales</taxon>
        <taxon>Glomerellaceae</taxon>
        <taxon>Colletotrichum</taxon>
        <taxon>Colletotrichum orbiculare species complex</taxon>
    </lineage>
</organism>
<dbReference type="Gene3D" id="3.30.710.10">
    <property type="entry name" value="Potassium Channel Kv1.1, Chain A"/>
    <property type="match status" value="1"/>
</dbReference>
<name>A0A4R8QI91_9PEZI</name>
<evidence type="ECO:0000313" key="2">
    <source>
        <dbReference type="EMBL" id="TDZ37720.1"/>
    </source>
</evidence>
<evidence type="ECO:0000313" key="3">
    <source>
        <dbReference type="Proteomes" id="UP000295083"/>
    </source>
</evidence>
<dbReference type="EMBL" id="QAPG01000021">
    <property type="protein sequence ID" value="TDZ37720.1"/>
    <property type="molecule type" value="Genomic_DNA"/>
</dbReference>
<dbReference type="AlphaFoldDB" id="A0A4R8QI91"/>
<reference evidence="2 3" key="1">
    <citation type="submission" date="2018-11" db="EMBL/GenBank/DDBJ databases">
        <title>Genome sequence and assembly of Colletotrichum spinosum.</title>
        <authorList>
            <person name="Gan P."/>
            <person name="Shirasu K."/>
        </authorList>
    </citation>
    <scope>NUCLEOTIDE SEQUENCE [LARGE SCALE GENOMIC DNA]</scope>
    <source>
        <strain evidence="2 3">CBS 515.97</strain>
    </source>
</reference>
<evidence type="ECO:0008006" key="4">
    <source>
        <dbReference type="Google" id="ProtNLM"/>
    </source>
</evidence>
<evidence type="ECO:0000256" key="1">
    <source>
        <dbReference type="SAM" id="MobiDB-lite"/>
    </source>
</evidence>
<protein>
    <recommendedName>
        <fullName evidence="4">BTB domain-containing protein</fullName>
    </recommendedName>
</protein>
<proteinExistence type="predicted"/>
<dbReference type="InterPro" id="IPR011333">
    <property type="entry name" value="SKP1/BTB/POZ_sf"/>
</dbReference>
<feature type="region of interest" description="Disordered" evidence="1">
    <location>
        <begin position="1"/>
        <end position="25"/>
    </location>
</feature>
<dbReference type="Proteomes" id="UP000295083">
    <property type="component" value="Unassembled WGS sequence"/>
</dbReference>
<keyword evidence="3" id="KW-1185">Reference proteome</keyword>
<gene>
    <name evidence="2" type="ORF">C8035_v007679</name>
</gene>